<evidence type="ECO:0000313" key="2">
    <source>
        <dbReference type="Proteomes" id="UP000231919"/>
    </source>
</evidence>
<name>A0ABX4N4Q8_9LEPT</name>
<keyword evidence="2" id="KW-1185">Reference proteome</keyword>
<proteinExistence type="predicted"/>
<dbReference type="EMBL" id="NPDP01000040">
    <property type="protein sequence ID" value="PJZ28384.1"/>
    <property type="molecule type" value="Genomic_DNA"/>
</dbReference>
<evidence type="ECO:0008006" key="3">
    <source>
        <dbReference type="Google" id="ProtNLM"/>
    </source>
</evidence>
<reference evidence="1 2" key="1">
    <citation type="submission" date="2017-07" db="EMBL/GenBank/DDBJ databases">
        <title>Leptospira spp. isolated from tropical soils.</title>
        <authorList>
            <person name="Thibeaux R."/>
            <person name="Iraola G."/>
            <person name="Ferres I."/>
            <person name="Bierque E."/>
            <person name="Girault D."/>
            <person name="Soupe-Gilbert M.-E."/>
            <person name="Picardeau M."/>
            <person name="Goarant C."/>
        </authorList>
    </citation>
    <scope>NUCLEOTIDE SEQUENCE [LARGE SCALE GENOMIC DNA]</scope>
    <source>
        <strain evidence="1 2">JW2-C-B1</strain>
    </source>
</reference>
<evidence type="ECO:0000313" key="1">
    <source>
        <dbReference type="EMBL" id="PJZ28384.1"/>
    </source>
</evidence>
<organism evidence="1 2">
    <name type="scientific">Leptospira kmetyi</name>
    <dbReference type="NCBI Taxonomy" id="408139"/>
    <lineage>
        <taxon>Bacteria</taxon>
        <taxon>Pseudomonadati</taxon>
        <taxon>Spirochaetota</taxon>
        <taxon>Spirochaetia</taxon>
        <taxon>Leptospirales</taxon>
        <taxon>Leptospiraceae</taxon>
        <taxon>Leptospira</taxon>
    </lineage>
</organism>
<sequence>MKNIVHYKFIILLFILFGCSIPKPNLWNVPKDYPKSDLITVRRFNAGIRAIDGVAITLNRDDVALLPGRHSINVQPEMWVSTFPMGKHLEQIKAINFEAKSGEVIYLCLGLRESSEWSPYAVIVQPGENPTQRLLFAMRKNGSCVSSNKSLPVFWTDP</sequence>
<protein>
    <recommendedName>
        <fullName evidence="3">Lipoprotein</fullName>
    </recommendedName>
</protein>
<accession>A0ABX4N4Q8</accession>
<comment type="caution">
    <text evidence="1">The sequence shown here is derived from an EMBL/GenBank/DDBJ whole genome shotgun (WGS) entry which is preliminary data.</text>
</comment>
<dbReference type="PROSITE" id="PS51257">
    <property type="entry name" value="PROKAR_LIPOPROTEIN"/>
    <property type="match status" value="1"/>
</dbReference>
<dbReference type="Proteomes" id="UP000231919">
    <property type="component" value="Unassembled WGS sequence"/>
</dbReference>
<gene>
    <name evidence="1" type="ORF">CH378_18065</name>
</gene>